<dbReference type="EMBL" id="JACBYF010000024">
    <property type="protein sequence ID" value="NYS48042.1"/>
    <property type="molecule type" value="Genomic_DNA"/>
</dbReference>
<sequence length="100" mass="11754">MDFHIAGFTYYEGIDVIDELSLGVSVDLFAESDNPYDPESIAIYYKNKKIGYVPKDKNSLISKYLYFGHNEIFESKIQYVNKEEHPERQIRVVLKIKDNR</sequence>
<dbReference type="Proteomes" id="UP000531840">
    <property type="component" value="Unassembled WGS sequence"/>
</dbReference>
<reference evidence="4 5" key="1">
    <citation type="submission" date="2020-07" db="EMBL/GenBank/DDBJ databases">
        <title>MOT database genomes.</title>
        <authorList>
            <person name="Joseph S."/>
            <person name="Aduse-Opoku J."/>
            <person name="Hashim A."/>
            <person name="Wade W."/>
            <person name="Curtis M."/>
        </authorList>
    </citation>
    <scope>NUCLEOTIDE SEQUENCE [LARGE SCALE GENOMIC DNA]</scope>
    <source>
        <strain evidence="4 5">CIP 106318</strain>
    </source>
</reference>
<keyword evidence="5" id="KW-1185">Reference proteome</keyword>
<proteinExistence type="predicted"/>
<dbReference type="Pfam" id="PF08797">
    <property type="entry name" value="HIRAN"/>
    <property type="match status" value="1"/>
</dbReference>
<evidence type="ECO:0000313" key="5">
    <source>
        <dbReference type="Proteomes" id="UP000531840"/>
    </source>
</evidence>
<protein>
    <submittedName>
        <fullName evidence="4">HIRAN domain-containing protein</fullName>
    </submittedName>
</protein>
<evidence type="ECO:0000256" key="1">
    <source>
        <dbReference type="ARBA" id="ARBA00022723"/>
    </source>
</evidence>
<feature type="domain" description="HIRAN" evidence="3">
    <location>
        <begin position="1"/>
        <end position="100"/>
    </location>
</feature>
<comment type="caution">
    <text evidence="4">The sequence shown here is derived from an EMBL/GenBank/DDBJ whole genome shotgun (WGS) entry which is preliminary data.</text>
</comment>
<accession>A0ABX2T345</accession>
<keyword evidence="1" id="KW-0479">Metal-binding</keyword>
<gene>
    <name evidence="4" type="ORF">HZY85_07635</name>
</gene>
<evidence type="ECO:0000256" key="2">
    <source>
        <dbReference type="ARBA" id="ARBA00022801"/>
    </source>
</evidence>
<dbReference type="Gene3D" id="3.30.70.2330">
    <property type="match status" value="1"/>
</dbReference>
<evidence type="ECO:0000259" key="3">
    <source>
        <dbReference type="SMART" id="SM00910"/>
    </source>
</evidence>
<name>A0ABX2T345_9BACL</name>
<dbReference type="InterPro" id="IPR014905">
    <property type="entry name" value="HIRAN"/>
</dbReference>
<dbReference type="SMART" id="SM00910">
    <property type="entry name" value="HIRAN"/>
    <property type="match status" value="1"/>
</dbReference>
<keyword evidence="2" id="KW-0378">Hydrolase</keyword>
<organism evidence="4 5">
    <name type="scientific">Gemelliphila palaticanis</name>
    <dbReference type="NCBI Taxonomy" id="81950"/>
    <lineage>
        <taxon>Bacteria</taxon>
        <taxon>Bacillati</taxon>
        <taxon>Bacillota</taxon>
        <taxon>Bacilli</taxon>
        <taxon>Bacillales</taxon>
        <taxon>Gemellaceae</taxon>
        <taxon>Gemelliphila</taxon>
    </lineage>
</organism>
<evidence type="ECO:0000313" key="4">
    <source>
        <dbReference type="EMBL" id="NYS48042.1"/>
    </source>
</evidence>